<feature type="chain" id="PRO_5040374506" evidence="6">
    <location>
        <begin position="16"/>
        <end position="476"/>
    </location>
</feature>
<dbReference type="Gene3D" id="1.20.120.980">
    <property type="entry name" value="Serine carboxypeptidase S28, SKS domain"/>
    <property type="match status" value="1"/>
</dbReference>
<dbReference type="EMBL" id="WJQU01000001">
    <property type="protein sequence ID" value="KAJ6646561.1"/>
    <property type="molecule type" value="Genomic_DNA"/>
</dbReference>
<keyword evidence="4" id="KW-0378">Hydrolase</keyword>
<evidence type="ECO:0000313" key="7">
    <source>
        <dbReference type="EMBL" id="KAJ6646561.1"/>
    </source>
</evidence>
<dbReference type="SUPFAM" id="SSF53474">
    <property type="entry name" value="alpha/beta-Hydrolases"/>
    <property type="match status" value="1"/>
</dbReference>
<keyword evidence="3 6" id="KW-0732">Signal</keyword>
<gene>
    <name evidence="7" type="primary">DPP7_1</name>
    <name evidence="7" type="ORF">Bhyg_01774</name>
</gene>
<comment type="caution">
    <text evidence="7">The sequence shown here is derived from an EMBL/GenBank/DDBJ whole genome shotgun (WGS) entry which is preliminary data.</text>
</comment>
<evidence type="ECO:0000256" key="2">
    <source>
        <dbReference type="ARBA" id="ARBA00022670"/>
    </source>
</evidence>
<dbReference type="GO" id="GO:0006508">
    <property type="term" value="P:proteolysis"/>
    <property type="evidence" value="ECO:0007669"/>
    <property type="project" value="UniProtKB-KW"/>
</dbReference>
<accession>A0A9Q0NBS4</accession>
<evidence type="ECO:0000256" key="1">
    <source>
        <dbReference type="ARBA" id="ARBA00011079"/>
    </source>
</evidence>
<proteinExistence type="inferred from homology"/>
<reference evidence="7" key="1">
    <citation type="submission" date="2022-07" db="EMBL/GenBank/DDBJ databases">
        <authorList>
            <person name="Trinca V."/>
            <person name="Uliana J.V.C."/>
            <person name="Torres T.T."/>
            <person name="Ward R.J."/>
            <person name="Monesi N."/>
        </authorList>
    </citation>
    <scope>NUCLEOTIDE SEQUENCE</scope>
    <source>
        <strain evidence="7">HSMRA1968</strain>
        <tissue evidence="7">Whole embryos</tissue>
    </source>
</reference>
<dbReference type="GO" id="GO:0070008">
    <property type="term" value="F:serine-type exopeptidase activity"/>
    <property type="evidence" value="ECO:0007669"/>
    <property type="project" value="InterPro"/>
</dbReference>
<name>A0A9Q0NBS4_9DIPT</name>
<dbReference type="InterPro" id="IPR042269">
    <property type="entry name" value="Ser_carbopepase_S28_SKS"/>
</dbReference>
<dbReference type="OrthoDB" id="1735038at2759"/>
<dbReference type="InterPro" id="IPR029058">
    <property type="entry name" value="AB_hydrolase_fold"/>
</dbReference>
<evidence type="ECO:0000256" key="6">
    <source>
        <dbReference type="SAM" id="SignalP"/>
    </source>
</evidence>
<evidence type="ECO:0000256" key="4">
    <source>
        <dbReference type="ARBA" id="ARBA00022801"/>
    </source>
</evidence>
<dbReference type="GO" id="GO:0008239">
    <property type="term" value="F:dipeptidyl-peptidase activity"/>
    <property type="evidence" value="ECO:0007669"/>
    <property type="project" value="TreeGrafter"/>
</dbReference>
<dbReference type="Gene3D" id="3.40.50.1820">
    <property type="entry name" value="alpha/beta hydrolase"/>
    <property type="match status" value="1"/>
</dbReference>
<keyword evidence="5" id="KW-0325">Glycoprotein</keyword>
<dbReference type="PANTHER" id="PTHR11010">
    <property type="entry name" value="PROTEASE S28 PRO-X CARBOXYPEPTIDASE-RELATED"/>
    <property type="match status" value="1"/>
</dbReference>
<dbReference type="Proteomes" id="UP001151699">
    <property type="component" value="Chromosome A"/>
</dbReference>
<sequence length="476" mass="55104">MKLLILLLSIAFVASQSPVYRREEWKIREKNAEILDNQFYEGIFQTRIDHFKPLNQNVTDFIYHVNANFFVHLGPLYIYIKDFRDNSTRFIEDSLLVDIAKDTRAALMTFDMRFFGVNRPTSDTSLENLELLTVEQTLADIATFVRFIREYVANYEYSRVILWGSGYGGSLAVWAKKRYPNLITAAYASSGAFVLSTYSFLPFDLLEYTLTPNLEDRDCRNRLQQAYQTLQDLIDEGNNELISSRFNLCEPLDTTDPHEIASLYELSVRALTNYVETYHSVGVRNFCLNMRAILADPLHSFARWIVHEYGDGSCFDHRFSALVDRHNDTEWGSYGTNTGQRQQYYLQCTQLGGFAVADRYTWIPQNVSLGHHLRKCNEIFGREFDEATLNSAVRTLHTEFEHSIEDTLYTNGNIDPSRFFGRLYEDKGISINIDYHSKSSDLGSLHLNDPYPLYEAKRQIDGLVREWSIFPTAESN</sequence>
<keyword evidence="2" id="KW-0645">Protease</keyword>
<dbReference type="AlphaFoldDB" id="A0A9Q0NBS4"/>
<evidence type="ECO:0000256" key="3">
    <source>
        <dbReference type="ARBA" id="ARBA00022729"/>
    </source>
</evidence>
<organism evidence="7 8">
    <name type="scientific">Pseudolycoriella hygida</name>
    <dbReference type="NCBI Taxonomy" id="35572"/>
    <lineage>
        <taxon>Eukaryota</taxon>
        <taxon>Metazoa</taxon>
        <taxon>Ecdysozoa</taxon>
        <taxon>Arthropoda</taxon>
        <taxon>Hexapoda</taxon>
        <taxon>Insecta</taxon>
        <taxon>Pterygota</taxon>
        <taxon>Neoptera</taxon>
        <taxon>Endopterygota</taxon>
        <taxon>Diptera</taxon>
        <taxon>Nematocera</taxon>
        <taxon>Sciaroidea</taxon>
        <taxon>Sciaridae</taxon>
        <taxon>Pseudolycoriella</taxon>
    </lineage>
</organism>
<dbReference type="InterPro" id="IPR008758">
    <property type="entry name" value="Peptidase_S28"/>
</dbReference>
<comment type="similarity">
    <text evidence="1">Belongs to the peptidase S28 family.</text>
</comment>
<dbReference type="PANTHER" id="PTHR11010:SF5">
    <property type="entry name" value="RE36938P-RELATED"/>
    <property type="match status" value="1"/>
</dbReference>
<evidence type="ECO:0000256" key="5">
    <source>
        <dbReference type="ARBA" id="ARBA00023180"/>
    </source>
</evidence>
<keyword evidence="8" id="KW-1185">Reference proteome</keyword>
<evidence type="ECO:0000313" key="8">
    <source>
        <dbReference type="Proteomes" id="UP001151699"/>
    </source>
</evidence>
<protein>
    <submittedName>
        <fullName evidence="7">Dipeptidyl peptidase 2</fullName>
    </submittedName>
</protein>
<feature type="signal peptide" evidence="6">
    <location>
        <begin position="1"/>
        <end position="15"/>
    </location>
</feature>
<dbReference type="Pfam" id="PF05577">
    <property type="entry name" value="Peptidase_S28"/>
    <property type="match status" value="1"/>
</dbReference>